<keyword evidence="1" id="KW-0732">Signal</keyword>
<dbReference type="Proteomes" id="UP000076276">
    <property type="component" value="Unassembled WGS sequence"/>
</dbReference>
<evidence type="ECO:0000256" key="1">
    <source>
        <dbReference type="SAM" id="SignalP"/>
    </source>
</evidence>
<feature type="chain" id="PRO_5007592196" description="FilF" evidence="1">
    <location>
        <begin position="21"/>
        <end position="449"/>
    </location>
</feature>
<dbReference type="AlphaFoldDB" id="A0A151Y2E6"/>
<dbReference type="OrthoDB" id="6073551at2"/>
<sequence>MRSAIAVFGISIIYSSGCLASDGLTQMDDSELSSINGQALMNLSYTDPSQSNAQMKTQNIGFYKLGLDAIMELNANVKNLQLGCGGDNGAGACDIDISNLALSGKANGVDAQGNPTFNGERASTSAEFKNPFIEFAVKNPNQASTREVKGFRLSAESITGLLTAGTANAKSPIDGIKSLSGYMKIAQTTGMAKTQAAIFGNDANETLTGKLTINTIWNNDRTFVSQPGSSAGLTIPAMNVPFNVPEITVNGKRQTQAVAKNISASVPSIQLDRESGSLQVKLNQNVLWVQGAQFFMDSGSSIDGLKMDITFEQALNMIHNIPLNGTAGYLSLQSQDISWPGANADDVAQKGWWMSFKDPIDIGKLNPTETVDISGVLPQVAQKVSEILNRDPIYIPLGSSIGAAFGLPIYKNVGSLDLSNSGAAALTLRNQILGNQEVKSNCFGGLKFC</sequence>
<reference evidence="2 3" key="1">
    <citation type="submission" date="2016-03" db="EMBL/GenBank/DDBJ databases">
        <title>Acinetobacter genomospecies 28 strain ANC 4149.</title>
        <authorList>
            <person name="Radolfova-Krizova L."/>
            <person name="Nemec A."/>
        </authorList>
    </citation>
    <scope>NUCLEOTIDE SEQUENCE [LARGE SCALE GENOMIC DNA]</scope>
    <source>
        <strain evidence="2 3">ANC 4149</strain>
    </source>
</reference>
<evidence type="ECO:0000313" key="2">
    <source>
        <dbReference type="EMBL" id="KYQ72232.1"/>
    </source>
</evidence>
<dbReference type="RefSeq" id="WP_067668537.1">
    <property type="nucleotide sequence ID" value="NZ_CBCSIK010000002.1"/>
</dbReference>
<evidence type="ECO:0008006" key="4">
    <source>
        <dbReference type="Google" id="ProtNLM"/>
    </source>
</evidence>
<keyword evidence="3" id="KW-1185">Reference proteome</keyword>
<protein>
    <recommendedName>
        <fullName evidence="4">FilF</fullName>
    </recommendedName>
</protein>
<evidence type="ECO:0000313" key="3">
    <source>
        <dbReference type="Proteomes" id="UP000076276"/>
    </source>
</evidence>
<comment type="caution">
    <text evidence="2">The sequence shown here is derived from an EMBL/GenBank/DDBJ whole genome shotgun (WGS) entry which is preliminary data.</text>
</comment>
<name>A0A151Y2E6_9GAMM</name>
<proteinExistence type="predicted"/>
<accession>A0A151Y2E6</accession>
<dbReference type="EMBL" id="LUAW01000018">
    <property type="protein sequence ID" value="KYQ72232.1"/>
    <property type="molecule type" value="Genomic_DNA"/>
</dbReference>
<feature type="signal peptide" evidence="1">
    <location>
        <begin position="1"/>
        <end position="20"/>
    </location>
</feature>
<organism evidence="2 3">
    <name type="scientific">Acinetobacter pragensis</name>
    <dbReference type="NCBI Taxonomy" id="1806892"/>
    <lineage>
        <taxon>Bacteria</taxon>
        <taxon>Pseudomonadati</taxon>
        <taxon>Pseudomonadota</taxon>
        <taxon>Gammaproteobacteria</taxon>
        <taxon>Moraxellales</taxon>
        <taxon>Moraxellaceae</taxon>
        <taxon>Acinetobacter</taxon>
    </lineage>
</organism>
<gene>
    <name evidence="2" type="ORF">AZH43_11355</name>
</gene>